<dbReference type="GO" id="GO:0004843">
    <property type="term" value="F:cysteine-type deubiquitinase activity"/>
    <property type="evidence" value="ECO:0007669"/>
    <property type="project" value="InterPro"/>
</dbReference>
<reference evidence="2 3" key="1">
    <citation type="submission" date="2017-12" db="EMBL/GenBank/DDBJ databases">
        <title>Sequencing, de novo assembly and annotation of complete genome of a new Thraustochytrid species, strain FCC1311.</title>
        <authorList>
            <person name="Sedici K."/>
            <person name="Godart F."/>
            <person name="Aiese Cigliano R."/>
            <person name="Sanseverino W."/>
            <person name="Barakat M."/>
            <person name="Ortet P."/>
            <person name="Marechal E."/>
            <person name="Cagnac O."/>
            <person name="Amato A."/>
        </authorList>
    </citation>
    <scope>NUCLEOTIDE SEQUENCE [LARGE SCALE GENOMIC DNA]</scope>
</reference>
<dbReference type="InterPro" id="IPR036339">
    <property type="entry name" value="PUB-like_dom_sf"/>
</dbReference>
<dbReference type="EMBL" id="BEYU01000059">
    <property type="protein sequence ID" value="GBG29530.1"/>
    <property type="molecule type" value="Genomic_DNA"/>
</dbReference>
<dbReference type="InParanoid" id="A0A2R5GF30"/>
<dbReference type="PANTHER" id="PTHR14843:SF2">
    <property type="entry name" value="DEUBIQUITINATING PROTEIN VCPIP1"/>
    <property type="match status" value="1"/>
</dbReference>
<dbReference type="Gene3D" id="1.20.58.2190">
    <property type="match status" value="1"/>
</dbReference>
<organism evidence="2 3">
    <name type="scientific">Hondaea fermentalgiana</name>
    <dbReference type="NCBI Taxonomy" id="2315210"/>
    <lineage>
        <taxon>Eukaryota</taxon>
        <taxon>Sar</taxon>
        <taxon>Stramenopiles</taxon>
        <taxon>Bigyra</taxon>
        <taxon>Labyrinthulomycetes</taxon>
        <taxon>Thraustochytrida</taxon>
        <taxon>Thraustochytriidae</taxon>
        <taxon>Hondaea</taxon>
    </lineage>
</organism>
<protein>
    <submittedName>
        <fullName evidence="2">Tumor necrosis factor alpha-induced protein 3</fullName>
    </submittedName>
</protein>
<evidence type="ECO:0000259" key="1">
    <source>
        <dbReference type="PROSITE" id="PS50802"/>
    </source>
</evidence>
<sequence length="613" mass="67036">MCFECRILGALANGVPASDAAEGRESLVKPELEGLGDLDFAPSVAEVEDKELRDEDAETYLKDTLTALRDNFGVELVPVKVDSDGSCLPHAISRCLVGKEVLYDALRLALTHELREHAAFYREILGAGMDEETFATFWLGIIDEAKPVHGALTGRWLGPEHILGLANVLRRPILLLDCPKLMAQDDNRCGLYLPLRHGREACVRAEGLGEVASPLVIGWANEAKNHFVSLVAPSHNRLLASEEEEWTSRARTAAPSLWLKIDQLVEELRSKSSSEHVEITIPHDKGPGDVCVLQDPDSGEEILVQIPPGKGPGDSFLWNPNVDHGATRLYGSLVHFYATNPPMSRARAGRTLHLVLKNLVDALMVDPDKLEQRSRLRLGNKMIFRNIVCVSGAVEVLRAVGFADFVEPRSGDKFLRFEGDLSREEVRESLVLARDALAFILEDKSAVRGAGEISLAAGASVLGPVPAFCLRDEAGEPVRAWDAYAAYTFGHDPARGAGSGAWVFGLGNQLRISRSRMVTSLMGALKDRYRDLAAGTAFADMPWDDAFLYGERLKHVECPACDREQQWEGPIDGVGAELRSQACSFCGHELEVGLTAQRQMSAFVHGRLAPAEP</sequence>
<dbReference type="GO" id="GO:0090168">
    <property type="term" value="P:Golgi reassembly"/>
    <property type="evidence" value="ECO:0007669"/>
    <property type="project" value="TreeGrafter"/>
</dbReference>
<dbReference type="OrthoDB" id="205358at2759"/>
<dbReference type="Pfam" id="PF02338">
    <property type="entry name" value="OTU"/>
    <property type="match status" value="1"/>
</dbReference>
<keyword evidence="3" id="KW-1185">Reference proteome</keyword>
<dbReference type="CDD" id="cd09212">
    <property type="entry name" value="PUB"/>
    <property type="match status" value="1"/>
</dbReference>
<dbReference type="Gene3D" id="3.90.70.80">
    <property type="match status" value="1"/>
</dbReference>
<dbReference type="InterPro" id="IPR003323">
    <property type="entry name" value="OTU_dom"/>
</dbReference>
<dbReference type="PROSITE" id="PS50802">
    <property type="entry name" value="OTU"/>
    <property type="match status" value="1"/>
</dbReference>
<dbReference type="GO" id="GO:0071108">
    <property type="term" value="P:protein K48-linked deubiquitination"/>
    <property type="evidence" value="ECO:0007669"/>
    <property type="project" value="TreeGrafter"/>
</dbReference>
<dbReference type="AlphaFoldDB" id="A0A2R5GF30"/>
<gene>
    <name evidence="2" type="ORF">FCC1311_057512</name>
</gene>
<dbReference type="GO" id="GO:0016320">
    <property type="term" value="P:endoplasmic reticulum membrane fusion"/>
    <property type="evidence" value="ECO:0007669"/>
    <property type="project" value="TreeGrafter"/>
</dbReference>
<accession>A0A2R5GF30</accession>
<feature type="domain" description="OTU" evidence="1">
    <location>
        <begin position="76"/>
        <end position="233"/>
    </location>
</feature>
<evidence type="ECO:0000313" key="3">
    <source>
        <dbReference type="Proteomes" id="UP000241890"/>
    </source>
</evidence>
<evidence type="ECO:0000313" key="2">
    <source>
        <dbReference type="EMBL" id="GBG29530.1"/>
    </source>
</evidence>
<dbReference type="SUPFAM" id="SSF143503">
    <property type="entry name" value="PUG domain-like"/>
    <property type="match status" value="1"/>
</dbReference>
<proteinExistence type="predicted"/>
<name>A0A2R5GF30_9STRA</name>
<comment type="caution">
    <text evidence="2">The sequence shown here is derived from an EMBL/GenBank/DDBJ whole genome shotgun (WGS) entry which is preliminary data.</text>
</comment>
<dbReference type="GO" id="GO:0016567">
    <property type="term" value="P:protein ubiquitination"/>
    <property type="evidence" value="ECO:0007669"/>
    <property type="project" value="InterPro"/>
</dbReference>
<dbReference type="GO" id="GO:0035871">
    <property type="term" value="P:protein K11-linked deubiquitination"/>
    <property type="evidence" value="ECO:0007669"/>
    <property type="project" value="TreeGrafter"/>
</dbReference>
<dbReference type="InterPro" id="IPR039087">
    <property type="entry name" value="VCPIP1"/>
</dbReference>
<dbReference type="PANTHER" id="PTHR14843">
    <property type="entry name" value="DEUBIQUITINATING PROTEIN VCIP135"/>
    <property type="match status" value="1"/>
</dbReference>
<dbReference type="Proteomes" id="UP000241890">
    <property type="component" value="Unassembled WGS sequence"/>
</dbReference>